<feature type="domain" description="DUF2520" evidence="2">
    <location>
        <begin position="127"/>
        <end position="252"/>
    </location>
</feature>
<keyword evidence="4" id="KW-1185">Reference proteome</keyword>
<sequence length="258" mass="27749">MNITIVGAGNVAWHLAQALQEAGNTITAVYSRTLANAAELAIRLPGAAATDSLNFSNTPADIILIAVPDGALADVAERMKVQPQTIVAHTSGSQPVSVLQTIAAAGVGVFYPVQTFSKRVPVNMQQVPILIEGTTNDATSRLQQLAQTISSKVGLVNSEKRKQLHLAAVFACNFTNHLLGISRELLAQAGLPSDLLQPLINETISKAAAHHPFTVQTGPAVRNDQNVIHEHLQLLRDSPELQEIYRQLTRSIQQNRKL</sequence>
<evidence type="ECO:0000313" key="4">
    <source>
        <dbReference type="Proteomes" id="UP000474777"/>
    </source>
</evidence>
<protein>
    <submittedName>
        <fullName evidence="3">DUF2520 domain-containing protein</fullName>
    </submittedName>
</protein>
<proteinExistence type="predicted"/>
<organism evidence="3 4">
    <name type="scientific">Pontibacter burrus</name>
    <dbReference type="NCBI Taxonomy" id="2704466"/>
    <lineage>
        <taxon>Bacteria</taxon>
        <taxon>Pseudomonadati</taxon>
        <taxon>Bacteroidota</taxon>
        <taxon>Cytophagia</taxon>
        <taxon>Cytophagales</taxon>
        <taxon>Hymenobacteraceae</taxon>
        <taxon>Pontibacter</taxon>
    </lineage>
</organism>
<dbReference type="Pfam" id="PF10728">
    <property type="entry name" value="DUF2520"/>
    <property type="match status" value="1"/>
</dbReference>
<dbReference type="Gene3D" id="1.10.1040.20">
    <property type="entry name" value="ProC-like, C-terminal domain"/>
    <property type="match status" value="1"/>
</dbReference>
<accession>A0A6B3LST5</accession>
<feature type="domain" description="Putative oxidoreductase/dehydrogenase Rossmann-like" evidence="1">
    <location>
        <begin position="2"/>
        <end position="106"/>
    </location>
</feature>
<evidence type="ECO:0000259" key="1">
    <source>
        <dbReference type="Pfam" id="PF10727"/>
    </source>
</evidence>
<dbReference type="Gene3D" id="3.40.50.720">
    <property type="entry name" value="NAD(P)-binding Rossmann-like Domain"/>
    <property type="match status" value="1"/>
</dbReference>
<dbReference type="AlphaFoldDB" id="A0A6B3LST5"/>
<dbReference type="InterPro" id="IPR037108">
    <property type="entry name" value="TM1727-like_C_sf"/>
</dbReference>
<dbReference type="PANTHER" id="PTHR40459">
    <property type="entry name" value="CONSERVED HYPOTHETICAL ALANINE AND LEUCINE RICH PROTEIN"/>
    <property type="match status" value="1"/>
</dbReference>
<dbReference type="SUPFAM" id="SSF51735">
    <property type="entry name" value="NAD(P)-binding Rossmann-fold domains"/>
    <property type="match status" value="1"/>
</dbReference>
<evidence type="ECO:0000313" key="3">
    <source>
        <dbReference type="EMBL" id="NEM96591.1"/>
    </source>
</evidence>
<reference evidence="3 4" key="1">
    <citation type="submission" date="2020-02" db="EMBL/GenBank/DDBJ databases">
        <authorList>
            <person name="Kim M.K."/>
        </authorList>
    </citation>
    <scope>NUCLEOTIDE SEQUENCE [LARGE SCALE GENOMIC DNA]</scope>
    <source>
        <strain evidence="3 4">BT327</strain>
    </source>
</reference>
<dbReference type="Pfam" id="PF10727">
    <property type="entry name" value="Rossmann-like"/>
    <property type="match status" value="1"/>
</dbReference>
<evidence type="ECO:0000259" key="2">
    <source>
        <dbReference type="Pfam" id="PF10728"/>
    </source>
</evidence>
<dbReference type="InterPro" id="IPR008927">
    <property type="entry name" value="6-PGluconate_DH-like_C_sf"/>
</dbReference>
<dbReference type="Proteomes" id="UP000474777">
    <property type="component" value="Unassembled WGS sequence"/>
</dbReference>
<dbReference type="InterPro" id="IPR036291">
    <property type="entry name" value="NAD(P)-bd_dom_sf"/>
</dbReference>
<dbReference type="RefSeq" id="WP_163912048.1">
    <property type="nucleotide sequence ID" value="NZ_JAAGWD010000001.1"/>
</dbReference>
<dbReference type="InterPro" id="IPR018931">
    <property type="entry name" value="DUF2520"/>
</dbReference>
<dbReference type="EMBL" id="JAAGWD010000001">
    <property type="protein sequence ID" value="NEM96591.1"/>
    <property type="molecule type" value="Genomic_DNA"/>
</dbReference>
<dbReference type="InterPro" id="IPR019665">
    <property type="entry name" value="OxRdtase/DH_put_Rossmann_dom"/>
</dbReference>
<dbReference type="PANTHER" id="PTHR40459:SF1">
    <property type="entry name" value="CONSERVED HYPOTHETICAL ALANINE AND LEUCINE RICH PROTEIN"/>
    <property type="match status" value="1"/>
</dbReference>
<dbReference type="SUPFAM" id="SSF48179">
    <property type="entry name" value="6-phosphogluconate dehydrogenase C-terminal domain-like"/>
    <property type="match status" value="1"/>
</dbReference>
<comment type="caution">
    <text evidence="3">The sequence shown here is derived from an EMBL/GenBank/DDBJ whole genome shotgun (WGS) entry which is preliminary data.</text>
</comment>
<gene>
    <name evidence="3" type="ORF">GXP69_02685</name>
</gene>
<name>A0A6B3LST5_9BACT</name>